<name>A0A7W6EXK8_9SPHN</name>
<sequence>MQTEQLMRTACEALTIAQTELTVRQELLLHQLCRSSSGEMSEATQLADHALEPCVMQLKQIRFQQFRCAACDRPRGKARCSLTLLG</sequence>
<dbReference type="Proteomes" id="UP000562395">
    <property type="component" value="Unassembled WGS sequence"/>
</dbReference>
<comment type="caution">
    <text evidence="1">The sequence shown here is derived from an EMBL/GenBank/DDBJ whole genome shotgun (WGS) entry which is preliminary data.</text>
</comment>
<dbReference type="EMBL" id="JACICY010000014">
    <property type="protein sequence ID" value="MBB3862473.1"/>
    <property type="molecule type" value="Genomic_DNA"/>
</dbReference>
<dbReference type="AlphaFoldDB" id="A0A7W6EXK8"/>
<evidence type="ECO:0000313" key="1">
    <source>
        <dbReference type="EMBL" id="MBB3862473.1"/>
    </source>
</evidence>
<proteinExistence type="predicted"/>
<protein>
    <submittedName>
        <fullName evidence="1">Uncharacterized protein</fullName>
    </submittedName>
</protein>
<gene>
    <name evidence="1" type="ORF">GGQ88_003774</name>
</gene>
<accession>A0A7W6EXK8</accession>
<dbReference type="RefSeq" id="WP_183614955.1">
    <property type="nucleotide sequence ID" value="NZ_JACICY010000014.1"/>
</dbReference>
<evidence type="ECO:0000313" key="2">
    <source>
        <dbReference type="Proteomes" id="UP000562395"/>
    </source>
</evidence>
<keyword evidence="2" id="KW-1185">Reference proteome</keyword>
<reference evidence="1 2" key="1">
    <citation type="submission" date="2020-08" db="EMBL/GenBank/DDBJ databases">
        <title>Genomic Encyclopedia of Type Strains, Phase IV (KMG-IV): sequencing the most valuable type-strain genomes for metagenomic binning, comparative biology and taxonomic classification.</title>
        <authorList>
            <person name="Goeker M."/>
        </authorList>
    </citation>
    <scope>NUCLEOTIDE SEQUENCE [LARGE SCALE GENOMIC DNA]</scope>
    <source>
        <strain evidence="1 2">DSM 14552</strain>
    </source>
</reference>
<organism evidence="1 2">
    <name type="scientific">Novosphingobium hassiacum</name>
    <dbReference type="NCBI Taxonomy" id="173676"/>
    <lineage>
        <taxon>Bacteria</taxon>
        <taxon>Pseudomonadati</taxon>
        <taxon>Pseudomonadota</taxon>
        <taxon>Alphaproteobacteria</taxon>
        <taxon>Sphingomonadales</taxon>
        <taxon>Sphingomonadaceae</taxon>
        <taxon>Novosphingobium</taxon>
    </lineage>
</organism>